<dbReference type="EMBL" id="KE356561">
    <property type="protein sequence ID" value="ERG95315.1"/>
    <property type="molecule type" value="Genomic_DNA"/>
</dbReference>
<evidence type="ECO:0000313" key="1">
    <source>
        <dbReference type="EMBL" id="ERG95315.1"/>
    </source>
</evidence>
<protein>
    <submittedName>
        <fullName evidence="1">Uncharacterized protein</fullName>
    </submittedName>
</protein>
<reference evidence="1 2" key="1">
    <citation type="journal article" date="2013" name="PLoS ONE">
        <title>Assembly-driven community genomics of a hypersaline microbial ecosystem.</title>
        <authorList>
            <person name="Podell S."/>
            <person name="Ugalde J.A."/>
            <person name="Narasingarao P."/>
            <person name="Banfield J.F."/>
            <person name="Heidelberg K.B."/>
            <person name="Allen E.E."/>
        </authorList>
    </citation>
    <scope>NUCLEOTIDE SEQUENCE [LARGE SCALE GENOMIC DNA]</scope>
    <source>
        <strain evidence="2">J07HQW2</strain>
    </source>
</reference>
<gene>
    <name evidence="1" type="ORF">J07HQW2_01769</name>
</gene>
<organism evidence="1 2">
    <name type="scientific">Haloquadratum walsbyi J07HQW2</name>
    <dbReference type="NCBI Taxonomy" id="1238425"/>
    <lineage>
        <taxon>Archaea</taxon>
        <taxon>Methanobacteriati</taxon>
        <taxon>Methanobacteriota</taxon>
        <taxon>Stenosarchaea group</taxon>
        <taxon>Halobacteria</taxon>
        <taxon>Halobacteriales</taxon>
        <taxon>Haloferacaceae</taxon>
        <taxon>Haloquadratum</taxon>
    </lineage>
</organism>
<dbReference type="STRING" id="1238425.J07HQW2_01769"/>
<accession>U1NE82</accession>
<proteinExistence type="predicted"/>
<dbReference type="Proteomes" id="UP000030710">
    <property type="component" value="Unassembled WGS sequence"/>
</dbReference>
<dbReference type="HOGENOM" id="CLU_3227762_0_0_2"/>
<dbReference type="AlphaFoldDB" id="U1NE82"/>
<name>U1NE82_9EURY</name>
<sequence>MDTLILTLTSGEQHEVKNLCIAHSVKFMNHQEDRVYYSSVYST</sequence>
<evidence type="ECO:0000313" key="2">
    <source>
        <dbReference type="Proteomes" id="UP000030710"/>
    </source>
</evidence>